<dbReference type="InterPro" id="IPR001874">
    <property type="entry name" value="DHquinase_II"/>
</dbReference>
<dbReference type="EMBL" id="JBGMEL010000014">
    <property type="protein sequence ID" value="MFA0791772.1"/>
    <property type="molecule type" value="Genomic_DNA"/>
</dbReference>
<reference evidence="8 9" key="1">
    <citation type="submission" date="2024-08" db="EMBL/GenBank/DDBJ databases">
        <authorList>
            <person name="Ishaq N."/>
        </authorList>
    </citation>
    <scope>NUCLEOTIDE SEQUENCE [LARGE SCALE GENOMIC DNA]</scope>
    <source>
        <strain evidence="8 9">JCM 30400</strain>
    </source>
</reference>
<evidence type="ECO:0000256" key="3">
    <source>
        <dbReference type="ARBA" id="ARBA00011037"/>
    </source>
</evidence>
<proteinExistence type="inferred from homology"/>
<dbReference type="RefSeq" id="WP_371844257.1">
    <property type="nucleotide sequence ID" value="NZ_JBGMEL010000014.1"/>
</dbReference>
<evidence type="ECO:0000256" key="7">
    <source>
        <dbReference type="HAMAP-Rule" id="MF_00169"/>
    </source>
</evidence>
<evidence type="ECO:0000256" key="2">
    <source>
        <dbReference type="ARBA" id="ARBA00004902"/>
    </source>
</evidence>
<organism evidence="8 9">
    <name type="scientific">Microbulbifer echini</name>
    <dbReference type="NCBI Taxonomy" id="1529067"/>
    <lineage>
        <taxon>Bacteria</taxon>
        <taxon>Pseudomonadati</taxon>
        <taxon>Pseudomonadota</taxon>
        <taxon>Gammaproteobacteria</taxon>
        <taxon>Cellvibrionales</taxon>
        <taxon>Microbulbiferaceae</taxon>
        <taxon>Microbulbifer</taxon>
    </lineage>
</organism>
<evidence type="ECO:0000256" key="1">
    <source>
        <dbReference type="ARBA" id="ARBA00001864"/>
    </source>
</evidence>
<evidence type="ECO:0000313" key="8">
    <source>
        <dbReference type="EMBL" id="MFA0791772.1"/>
    </source>
</evidence>
<dbReference type="GO" id="GO:0003855">
    <property type="term" value="F:3-dehydroquinate dehydratase activity"/>
    <property type="evidence" value="ECO:0007669"/>
    <property type="project" value="UniProtKB-EC"/>
</dbReference>
<comment type="pathway">
    <text evidence="2 7">Metabolic intermediate biosynthesis; chorismate biosynthesis; chorismate from D-erythrose 4-phosphate and phosphoenolpyruvate: step 3/7.</text>
</comment>
<sequence>MTKILLVQGANLSYLGKREPHIYGTTSAADLDMHLRSHSEHLGYDLDIFYTNVEGEAINRIYEATRAGTDGLVMNPAGFTYVGYALRDCVKAVGLPYIEVHISNVEVRGIRSVLSNVSVGTLTGFGLSGYEMALEAMLRLLEHESDF</sequence>
<comment type="function">
    <text evidence="7">Catalyzes a trans-dehydration via an enolate intermediate.</text>
</comment>
<feature type="active site" description="Proton donor" evidence="7">
    <location>
        <position position="101"/>
    </location>
</feature>
<feature type="binding site" evidence="7">
    <location>
        <position position="75"/>
    </location>
    <ligand>
        <name>substrate</name>
    </ligand>
</feature>
<dbReference type="PANTHER" id="PTHR21272">
    <property type="entry name" value="CATABOLIC 3-DEHYDROQUINASE"/>
    <property type="match status" value="1"/>
</dbReference>
<comment type="similarity">
    <text evidence="3 7">Belongs to the type-II 3-dehydroquinase family.</text>
</comment>
<comment type="caution">
    <text evidence="7">Lacks conserved residue(s) required for the propagation of feature annotation.</text>
</comment>
<feature type="site" description="Transition state stabilizer" evidence="7">
    <location>
        <position position="18"/>
    </location>
</feature>
<accession>A0ABV4NQE5</accession>
<feature type="binding site" evidence="7">
    <location>
        <position position="88"/>
    </location>
    <ligand>
        <name>substrate</name>
    </ligand>
</feature>
<feature type="active site" description="Proton acceptor" evidence="7">
    <location>
        <position position="23"/>
    </location>
</feature>
<dbReference type="HAMAP" id="MF_00169">
    <property type="entry name" value="AroQ"/>
    <property type="match status" value="1"/>
</dbReference>
<dbReference type="PIRSF" id="PIRSF001399">
    <property type="entry name" value="DHquinase_II"/>
    <property type="match status" value="1"/>
</dbReference>
<dbReference type="SUPFAM" id="SSF52304">
    <property type="entry name" value="Type II 3-dehydroquinate dehydratase"/>
    <property type="match status" value="1"/>
</dbReference>
<keyword evidence="9" id="KW-1185">Reference proteome</keyword>
<dbReference type="Pfam" id="PF01220">
    <property type="entry name" value="DHquinase_II"/>
    <property type="match status" value="1"/>
</dbReference>
<evidence type="ECO:0000256" key="4">
    <source>
        <dbReference type="ARBA" id="ARBA00011193"/>
    </source>
</evidence>
<dbReference type="EC" id="4.2.1.10" evidence="5 7"/>
<keyword evidence="7" id="KW-0028">Amino-acid biosynthesis</keyword>
<dbReference type="CDD" id="cd00466">
    <property type="entry name" value="DHQase_II"/>
    <property type="match status" value="1"/>
</dbReference>
<evidence type="ECO:0000256" key="6">
    <source>
        <dbReference type="ARBA" id="ARBA00023239"/>
    </source>
</evidence>
<comment type="subunit">
    <text evidence="4 7">Homododecamer.</text>
</comment>
<dbReference type="Proteomes" id="UP001569414">
    <property type="component" value="Unassembled WGS sequence"/>
</dbReference>
<dbReference type="NCBIfam" id="NF003807">
    <property type="entry name" value="PRK05395.1-4"/>
    <property type="match status" value="1"/>
</dbReference>
<gene>
    <name evidence="7" type="primary">aroQ</name>
    <name evidence="8" type="ORF">ACCI51_14560</name>
</gene>
<comment type="caution">
    <text evidence="8">The sequence shown here is derived from an EMBL/GenBank/DDBJ whole genome shotgun (WGS) entry which is preliminary data.</text>
</comment>
<protein>
    <recommendedName>
        <fullName evidence="5 7">3-dehydroquinate dehydratase</fullName>
        <shortName evidence="7">3-dehydroquinase</shortName>
        <ecNumber evidence="5 7">4.2.1.10</ecNumber>
    </recommendedName>
    <alternativeName>
        <fullName evidence="7">Type II DHQase</fullName>
    </alternativeName>
</protein>
<dbReference type="InterPro" id="IPR036441">
    <property type="entry name" value="DHquinase_II_sf"/>
</dbReference>
<keyword evidence="7" id="KW-0057">Aromatic amino acid biosynthesis</keyword>
<name>A0ABV4NQE5_9GAMM</name>
<keyword evidence="6 7" id="KW-0456">Lyase</keyword>
<comment type="catalytic activity">
    <reaction evidence="1 7">
        <text>3-dehydroquinate = 3-dehydroshikimate + H2O</text>
        <dbReference type="Rhea" id="RHEA:21096"/>
        <dbReference type="ChEBI" id="CHEBI:15377"/>
        <dbReference type="ChEBI" id="CHEBI:16630"/>
        <dbReference type="ChEBI" id="CHEBI:32364"/>
        <dbReference type="EC" id="4.2.1.10"/>
    </reaction>
</comment>
<feature type="binding site" evidence="7">
    <location>
        <begin position="102"/>
        <end position="103"/>
    </location>
    <ligand>
        <name>substrate</name>
    </ligand>
</feature>
<dbReference type="Gene3D" id="3.40.50.9100">
    <property type="entry name" value="Dehydroquinase, class II"/>
    <property type="match status" value="1"/>
</dbReference>
<dbReference type="PANTHER" id="PTHR21272:SF3">
    <property type="entry name" value="CATABOLIC 3-DEHYDROQUINASE"/>
    <property type="match status" value="1"/>
</dbReference>
<evidence type="ECO:0000313" key="9">
    <source>
        <dbReference type="Proteomes" id="UP001569414"/>
    </source>
</evidence>
<evidence type="ECO:0000256" key="5">
    <source>
        <dbReference type="ARBA" id="ARBA00012060"/>
    </source>
</evidence>